<dbReference type="EMBL" id="JAHQIW010006092">
    <property type="protein sequence ID" value="KAJ1368131.1"/>
    <property type="molecule type" value="Genomic_DNA"/>
</dbReference>
<dbReference type="InterPro" id="IPR001611">
    <property type="entry name" value="Leu-rich_rpt"/>
</dbReference>
<evidence type="ECO:0000256" key="3">
    <source>
        <dbReference type="SAM" id="MobiDB-lite"/>
    </source>
</evidence>
<dbReference type="AlphaFoldDB" id="A0AAD5R262"/>
<keyword evidence="4" id="KW-0812">Transmembrane</keyword>
<evidence type="ECO:0000256" key="5">
    <source>
        <dbReference type="SAM" id="SignalP"/>
    </source>
</evidence>
<dbReference type="PANTHER" id="PTHR45712:SF22">
    <property type="entry name" value="INSULIN-LIKE GROWTH FACTOR-BINDING PROTEIN COMPLEX ACID LABILE SUBUNIT"/>
    <property type="match status" value="1"/>
</dbReference>
<dbReference type="PROSITE" id="PS51450">
    <property type="entry name" value="LRR"/>
    <property type="match status" value="4"/>
</dbReference>
<dbReference type="PANTHER" id="PTHR45712">
    <property type="entry name" value="AGAP008170-PA"/>
    <property type="match status" value="1"/>
</dbReference>
<keyword evidence="2" id="KW-0677">Repeat</keyword>
<gene>
    <name evidence="6" type="ORF">KIN20_029201</name>
</gene>
<keyword evidence="4" id="KW-0472">Membrane</keyword>
<protein>
    <submittedName>
        <fullName evidence="6">Uncharacterized protein</fullName>
    </submittedName>
</protein>
<sequence>MKLPLLAIVVLAFAEARHAASVPGCPDLDVLEAQLDPNTDFFNNLILCFCKIQVNGTVEISCLYGSNLDHLRKATNAVKTADLITNKITFQHTEFADSRLPAFAELAPTLTSLEIRECTNFDALAVPEATFKGLETTMKNLTIDSCNLKEIPTAIKNLSQLETLDLSNNKIERINAAVLKGMEELRYLDLSGNFINYIESGSFEPLKKVETLIIGEHNYINDTFIDAISSLKSLKTLDLSRADGIFEPPVELFDALTQLKVLKLSGCSIPSLEPGTFSSLRNLTQLDLRVNLIENISVYAFDGLSSLTRLSLAGNYIRNIEKDMWAGLDSLEELDLGWNEIRELPVDVFSALKENLATLNLRHNPINSIPSTGLKNLRSLVLSECPLSNFVREDLKEYTTLETLDVSKCNLTTILSNAFDHQQNSLKMLHLERNKLKTLDPKILQDLQELEVLDISENPFICDDEIKKFILAIEDRYKKAANEGKEFMILNANETVCDRPFKLRHQPLLNVNTDELQPYNEKLDTTTAASTTAVEVKATAPEATTPFILPDLFVGAKTNETLFKEEPRREVYDFNKANDPKDAIIQQEGRKNYAMPLTITVIVIVSIIAVVAVGLFMKKKRKIANEEDSRTKKLSKAEDGMVENRA</sequence>
<comment type="caution">
    <text evidence="6">The sequence shown here is derived from an EMBL/GenBank/DDBJ whole genome shotgun (WGS) entry which is preliminary data.</text>
</comment>
<evidence type="ECO:0000256" key="4">
    <source>
        <dbReference type="SAM" id="Phobius"/>
    </source>
</evidence>
<dbReference type="Pfam" id="PF00560">
    <property type="entry name" value="LRR_1"/>
    <property type="match status" value="1"/>
</dbReference>
<dbReference type="InterPro" id="IPR050333">
    <property type="entry name" value="SLRP"/>
</dbReference>
<evidence type="ECO:0000256" key="1">
    <source>
        <dbReference type="ARBA" id="ARBA00022614"/>
    </source>
</evidence>
<dbReference type="InterPro" id="IPR003591">
    <property type="entry name" value="Leu-rich_rpt_typical-subtyp"/>
</dbReference>
<keyword evidence="4" id="KW-1133">Transmembrane helix</keyword>
<proteinExistence type="predicted"/>
<name>A0AAD5R262_PARTN</name>
<feature type="region of interest" description="Disordered" evidence="3">
    <location>
        <begin position="625"/>
        <end position="646"/>
    </location>
</feature>
<dbReference type="SMART" id="SM00365">
    <property type="entry name" value="LRR_SD22"/>
    <property type="match status" value="5"/>
</dbReference>
<keyword evidence="7" id="KW-1185">Reference proteome</keyword>
<feature type="chain" id="PRO_5042220336" evidence="5">
    <location>
        <begin position="20"/>
        <end position="646"/>
    </location>
</feature>
<dbReference type="Pfam" id="PF13855">
    <property type="entry name" value="LRR_8"/>
    <property type="match status" value="3"/>
</dbReference>
<feature type="transmembrane region" description="Helical" evidence="4">
    <location>
        <begin position="593"/>
        <end position="616"/>
    </location>
</feature>
<feature type="signal peptide" evidence="5">
    <location>
        <begin position="1"/>
        <end position="19"/>
    </location>
</feature>
<dbReference type="InterPro" id="IPR032675">
    <property type="entry name" value="LRR_dom_sf"/>
</dbReference>
<organism evidence="6 7">
    <name type="scientific">Parelaphostrongylus tenuis</name>
    <name type="common">Meningeal worm</name>
    <dbReference type="NCBI Taxonomy" id="148309"/>
    <lineage>
        <taxon>Eukaryota</taxon>
        <taxon>Metazoa</taxon>
        <taxon>Ecdysozoa</taxon>
        <taxon>Nematoda</taxon>
        <taxon>Chromadorea</taxon>
        <taxon>Rhabditida</taxon>
        <taxon>Rhabditina</taxon>
        <taxon>Rhabditomorpha</taxon>
        <taxon>Strongyloidea</taxon>
        <taxon>Metastrongylidae</taxon>
        <taxon>Parelaphostrongylus</taxon>
    </lineage>
</organism>
<dbReference type="SUPFAM" id="SSF52058">
    <property type="entry name" value="L domain-like"/>
    <property type="match status" value="1"/>
</dbReference>
<keyword evidence="5" id="KW-0732">Signal</keyword>
<evidence type="ECO:0000313" key="7">
    <source>
        <dbReference type="Proteomes" id="UP001196413"/>
    </source>
</evidence>
<keyword evidence="1" id="KW-0433">Leucine-rich repeat</keyword>
<dbReference type="Gene3D" id="3.80.10.10">
    <property type="entry name" value="Ribonuclease Inhibitor"/>
    <property type="match status" value="3"/>
</dbReference>
<dbReference type="Proteomes" id="UP001196413">
    <property type="component" value="Unassembled WGS sequence"/>
</dbReference>
<dbReference type="FunFam" id="3.80.10.10:FF:001164">
    <property type="entry name" value="GH01279p"/>
    <property type="match status" value="1"/>
</dbReference>
<evidence type="ECO:0000256" key="2">
    <source>
        <dbReference type="ARBA" id="ARBA00022737"/>
    </source>
</evidence>
<dbReference type="SMART" id="SM00369">
    <property type="entry name" value="LRR_TYP"/>
    <property type="match status" value="9"/>
</dbReference>
<accession>A0AAD5R262</accession>
<evidence type="ECO:0000313" key="6">
    <source>
        <dbReference type="EMBL" id="KAJ1368131.1"/>
    </source>
</evidence>
<reference evidence="6" key="1">
    <citation type="submission" date="2021-06" db="EMBL/GenBank/DDBJ databases">
        <title>Parelaphostrongylus tenuis whole genome reference sequence.</title>
        <authorList>
            <person name="Garwood T.J."/>
            <person name="Larsen P.A."/>
            <person name="Fountain-Jones N.M."/>
            <person name="Garbe J.R."/>
            <person name="Macchietto M.G."/>
            <person name="Kania S.A."/>
            <person name="Gerhold R.W."/>
            <person name="Richards J.E."/>
            <person name="Wolf T.M."/>
        </authorList>
    </citation>
    <scope>NUCLEOTIDE SEQUENCE</scope>
    <source>
        <strain evidence="6">MNPRO001-30</strain>
        <tissue evidence="6">Meninges</tissue>
    </source>
</reference>